<evidence type="ECO:0000313" key="3">
    <source>
        <dbReference type="Proteomes" id="UP000586093"/>
    </source>
</evidence>
<dbReference type="AlphaFoldDB" id="A0A839HI17"/>
<dbReference type="Pfam" id="PF18812">
    <property type="entry name" value="PBECR3"/>
    <property type="match status" value="1"/>
</dbReference>
<reference evidence="2 3" key="1">
    <citation type="submission" date="2020-08" db="EMBL/GenBank/DDBJ databases">
        <title>Aquariorum lacteus gen. nov., sp. nov., a new member of the family Comamonadaceae, isolated from freshwater aquarium.</title>
        <authorList>
            <person name="Chun S.-J."/>
        </authorList>
    </citation>
    <scope>NUCLEOTIDE SEQUENCE [LARGE SCALE GENOMIC DNA]</scope>
    <source>
        <strain evidence="2 3">SJAQ100</strain>
    </source>
</reference>
<proteinExistence type="predicted"/>
<accession>A0A839HI17</accession>
<dbReference type="InterPro" id="IPR041301">
    <property type="entry name" value="PBECR3"/>
</dbReference>
<organism evidence="2 3">
    <name type="scientific">Aquariibacter albus</name>
    <dbReference type="NCBI Taxonomy" id="2759899"/>
    <lineage>
        <taxon>Bacteria</taxon>
        <taxon>Pseudomonadati</taxon>
        <taxon>Pseudomonadota</taxon>
        <taxon>Betaproteobacteria</taxon>
        <taxon>Burkholderiales</taxon>
        <taxon>Sphaerotilaceae</taxon>
        <taxon>Aquariibacter</taxon>
    </lineage>
</organism>
<keyword evidence="3" id="KW-1185">Reference proteome</keyword>
<protein>
    <recommendedName>
        <fullName evidence="1">Phage-Barnase-EndoU-ColicinE5/D-RelE like nuclease 3 domain-containing protein</fullName>
    </recommendedName>
</protein>
<dbReference type="RefSeq" id="WP_182662291.1">
    <property type="nucleotide sequence ID" value="NZ_JACIVI010000001.1"/>
</dbReference>
<name>A0A839HI17_9BURK</name>
<feature type="domain" description="Phage-Barnase-EndoU-ColicinE5/D-RelE like nuclease 3" evidence="1">
    <location>
        <begin position="412"/>
        <end position="523"/>
    </location>
</feature>
<dbReference type="Proteomes" id="UP000586093">
    <property type="component" value="Unassembled WGS sequence"/>
</dbReference>
<evidence type="ECO:0000313" key="2">
    <source>
        <dbReference type="EMBL" id="MBB1161473.1"/>
    </source>
</evidence>
<gene>
    <name evidence="2" type="ORF">H4F90_05710</name>
</gene>
<comment type="caution">
    <text evidence="2">The sequence shown here is derived from an EMBL/GenBank/DDBJ whole genome shotgun (WGS) entry which is preliminary data.</text>
</comment>
<sequence>MVLPDGAAAALAARHGRLIATLAQAQFVRMLGLIRGGTEAREAIAQAQTGFSGAFFEQLSVAFSELLQRAVGVAEVKALPVGPISLSRRLYLNDVQTQAETLALVRQHAQGLHQARTLALRLYDGYDPATAAERPLEGRARAELPKALRALTADPVTRESLQALIKRGQAQVARLTSSALRAAYSEAFDAWAAGQGDAALTRRLDVAWREKNRFMAERIAQTELARAHQAQRAQELMADDSIEVVQVVLNPRHPKADICDLHGRANLWGLGPGCYPKERAPRPPFHPFCWCVLRSRPDLEASDARRAAGGEGAFLRSLPEGEAARVMGSKARAMAVMSGASVESVINHERVPEMYRLARLGDAAGGHALVGPAENAVAMTTASASLKDIRAFAVEAMKVADRRTEIKLGKVINAELIQRKTGFDLSGFERMLDNYGVRHTMKQHGSPSKEATRGQIAVTLEDFGLIPLITAEPDDVFADGKNKIGRDVIVFTKVIDGIGYRHVEEIRGKNKLVATDSMRKKKGAWGS</sequence>
<evidence type="ECO:0000259" key="1">
    <source>
        <dbReference type="Pfam" id="PF18812"/>
    </source>
</evidence>
<dbReference type="EMBL" id="JACIVI010000001">
    <property type="protein sequence ID" value="MBB1161473.1"/>
    <property type="molecule type" value="Genomic_DNA"/>
</dbReference>